<reference evidence="2 3" key="1">
    <citation type="submission" date="2016-07" db="EMBL/GenBank/DDBJ databases">
        <title>Draft genome sequence of Prauserella muralis DSM 45305, isolated from a mould-covered wall in an indoor environment.</title>
        <authorList>
            <person name="Ruckert C."/>
            <person name="Albersmeier A."/>
            <person name="Jiang C.-L."/>
            <person name="Jiang Y."/>
            <person name="Kalinowski J."/>
            <person name="Schneider O."/>
            <person name="Winkler A."/>
            <person name="Zotchev S.B."/>
        </authorList>
    </citation>
    <scope>NUCLEOTIDE SEQUENCE [LARGE SCALE GENOMIC DNA]</scope>
    <source>
        <strain evidence="2 3">DSM 45305</strain>
    </source>
</reference>
<name>A0A2V4B2Y3_9PSEU</name>
<feature type="compositionally biased region" description="Low complexity" evidence="1">
    <location>
        <begin position="41"/>
        <end position="91"/>
    </location>
</feature>
<dbReference type="Proteomes" id="UP000249915">
    <property type="component" value="Unassembled WGS sequence"/>
</dbReference>
<evidence type="ECO:0000313" key="2">
    <source>
        <dbReference type="EMBL" id="PXY22835.1"/>
    </source>
</evidence>
<evidence type="ECO:0000313" key="3">
    <source>
        <dbReference type="Proteomes" id="UP000249915"/>
    </source>
</evidence>
<feature type="region of interest" description="Disordered" evidence="1">
    <location>
        <begin position="257"/>
        <end position="356"/>
    </location>
</feature>
<dbReference type="RefSeq" id="WP_112283444.1">
    <property type="nucleotide sequence ID" value="NZ_MASW01000005.1"/>
</dbReference>
<proteinExistence type="predicted"/>
<feature type="region of interest" description="Disordered" evidence="1">
    <location>
        <begin position="1"/>
        <end position="239"/>
    </location>
</feature>
<feature type="compositionally biased region" description="Low complexity" evidence="1">
    <location>
        <begin position="99"/>
        <end position="128"/>
    </location>
</feature>
<gene>
    <name evidence="2" type="ORF">BAY60_23935</name>
</gene>
<dbReference type="EMBL" id="MASW01000005">
    <property type="protein sequence ID" value="PXY22835.1"/>
    <property type="molecule type" value="Genomic_DNA"/>
</dbReference>
<feature type="compositionally biased region" description="Basic and acidic residues" evidence="1">
    <location>
        <begin position="204"/>
        <end position="218"/>
    </location>
</feature>
<protein>
    <submittedName>
        <fullName evidence="2">Uncharacterized protein</fullName>
    </submittedName>
</protein>
<feature type="compositionally biased region" description="Low complexity" evidence="1">
    <location>
        <begin position="153"/>
        <end position="164"/>
    </location>
</feature>
<feature type="compositionally biased region" description="Gly residues" evidence="1">
    <location>
        <begin position="1"/>
        <end position="11"/>
    </location>
</feature>
<sequence length="536" mass="53718">MTEQAGEGGSAGAPAPAPEPAPAEPSSAGSGAPEGGGGTEGAEPADAAAANAGEDPGAAEGAEAEPAAESPAEGPEDTAAGEGTEDAAAGEGTEDAAATEDTAASEGTAATEDAATEDAAATEGAADAGGDEPGSPSDSETPRDDAGPQYHNAEAPAQEAPAEGQEGGKSEFSSLVDSIATPPHPPDKLHEIADSTAGVGDDLQPARDEADRFAHVTTEDWPDAGGEQARTRSAESVAEADEIAADARAMSQYARTSAAEIDSARADGQATTAQYEAEDAKAQTMLSSAGEHDLARQHLAHQAAAENQQRYATAAENVRQAAPALGTAESSRDGATQAADGNFDWGPLDPRDDNPVMDELRRLVNGTGEAVQDAGRWLLTIKPEGPDAGVSPPTGPGGDTIGSVDGHAHADHGRWEAFGGAVQGDYSLGVDGSGQLNRPGSEDPLVKVETQGGIKANLDEIPLIDAGPLSASITPEARLGPGIDVEFDPSWENGTLDLNGKVSASPIVGGGLGFDVQVDVNEILQSLDSVRRGAFG</sequence>
<accession>A0A2V4B2Y3</accession>
<dbReference type="AlphaFoldDB" id="A0A2V4B2Y3"/>
<comment type="caution">
    <text evidence="2">The sequence shown here is derived from an EMBL/GenBank/DDBJ whole genome shotgun (WGS) entry which is preliminary data.</text>
</comment>
<evidence type="ECO:0000256" key="1">
    <source>
        <dbReference type="SAM" id="MobiDB-lite"/>
    </source>
</evidence>
<keyword evidence="3" id="KW-1185">Reference proteome</keyword>
<organism evidence="2 3">
    <name type="scientific">Prauserella muralis</name>
    <dbReference type="NCBI Taxonomy" id="588067"/>
    <lineage>
        <taxon>Bacteria</taxon>
        <taxon>Bacillati</taxon>
        <taxon>Actinomycetota</taxon>
        <taxon>Actinomycetes</taxon>
        <taxon>Pseudonocardiales</taxon>
        <taxon>Pseudonocardiaceae</taxon>
        <taxon>Prauserella</taxon>
    </lineage>
</organism>